<dbReference type="Proteomes" id="UP000373449">
    <property type="component" value="Unassembled WGS sequence"/>
</dbReference>
<dbReference type="AlphaFoldDB" id="A0A2C6DT65"/>
<reference evidence="5" key="2">
    <citation type="submission" date="2017-09" db="EMBL/GenBank/DDBJ databases">
        <title>FDA dAtabase for Regulatory Grade micrObial Sequences (FDA-ARGOS): Supporting development and validation of Infectious Disease Dx tests.</title>
        <authorList>
            <person name="Minogue T."/>
            <person name="Wolcott M."/>
            <person name="Wasieloski L."/>
            <person name="Aguilar W."/>
            <person name="Moore D."/>
            <person name="Tallon L."/>
            <person name="Sadzewicz L."/>
            <person name="Ott S."/>
            <person name="Zhao X."/>
            <person name="Nagaraj S."/>
            <person name="Vavikolanu K."/>
            <person name="Aluvathingal J."/>
            <person name="Nadendla S."/>
            <person name="Sichtig H."/>
        </authorList>
    </citation>
    <scope>NUCLEOTIDE SEQUENCE [LARGE SCALE GENOMIC DNA]</scope>
    <source>
        <strain evidence="5">FDAARGOS_387</strain>
    </source>
</reference>
<dbReference type="EMBL" id="PDDX01000001">
    <property type="protein sequence ID" value="PHI31665.1"/>
    <property type="molecule type" value="Genomic_DNA"/>
</dbReference>
<feature type="domain" description="Spore coat protein U/FanG" evidence="2">
    <location>
        <begin position="28"/>
        <end position="175"/>
    </location>
</feature>
<dbReference type="InterPro" id="IPR053167">
    <property type="entry name" value="Spore_coat_component"/>
</dbReference>
<gene>
    <name evidence="3" type="ORF">CRN84_21175</name>
    <name evidence="4" type="ORF">NCTC12282_05801</name>
</gene>
<keyword evidence="1" id="KW-0732">Signal</keyword>
<name>A0A2C6DT65_9GAMM</name>
<reference evidence="3" key="1">
    <citation type="submission" date="2017-09" db="EMBL/GenBank/DDBJ databases">
        <title>FDA dAtabase for Regulatory Grade micrObial Sequences (FDA-ARGOS): Supporting development and validation of Infectious Disease Dx tests.</title>
        <authorList>
            <person name="Minogue T."/>
            <person name="Wolcott M."/>
            <person name="Wasieloski L."/>
            <person name="Aguilar W."/>
            <person name="Moore D."/>
            <person name="Tallon L.J."/>
            <person name="Sadzewicz L."/>
            <person name="Ott S."/>
            <person name="Zhao X."/>
            <person name="Nagaraj S."/>
            <person name="Vavikolanu K."/>
            <person name="Aluvathingal J."/>
            <person name="Nadendla S."/>
            <person name="Sichtig H."/>
        </authorList>
    </citation>
    <scope>NUCLEOTIDE SEQUENCE</scope>
    <source>
        <strain evidence="3">FDAARGOS_387</strain>
    </source>
</reference>
<evidence type="ECO:0000313" key="5">
    <source>
        <dbReference type="Proteomes" id="UP000224974"/>
    </source>
</evidence>
<feature type="chain" id="PRO_5033301247" evidence="1">
    <location>
        <begin position="23"/>
        <end position="178"/>
    </location>
</feature>
<dbReference type="RefSeq" id="WP_029094517.1">
    <property type="nucleotide sequence ID" value="NZ_CAADJA010000002.1"/>
</dbReference>
<evidence type="ECO:0000313" key="6">
    <source>
        <dbReference type="Proteomes" id="UP000373449"/>
    </source>
</evidence>
<proteinExistence type="predicted"/>
<organism evidence="3 5">
    <name type="scientific">Budvicia aquatica</name>
    <dbReference type="NCBI Taxonomy" id="82979"/>
    <lineage>
        <taxon>Bacteria</taxon>
        <taxon>Pseudomonadati</taxon>
        <taxon>Pseudomonadota</taxon>
        <taxon>Gammaproteobacteria</taxon>
        <taxon>Enterobacterales</taxon>
        <taxon>Budviciaceae</taxon>
        <taxon>Budvicia</taxon>
    </lineage>
</organism>
<dbReference type="STRING" id="1111728.GCA_000427805_01498"/>
<evidence type="ECO:0000313" key="3">
    <source>
        <dbReference type="EMBL" id="PHI31665.1"/>
    </source>
</evidence>
<evidence type="ECO:0000313" key="4">
    <source>
        <dbReference type="EMBL" id="VFS52374.1"/>
    </source>
</evidence>
<protein>
    <submittedName>
        <fullName evidence="3">SCPU domain-containing protein</fullName>
    </submittedName>
</protein>
<feature type="signal peptide" evidence="1">
    <location>
        <begin position="1"/>
        <end position="22"/>
    </location>
</feature>
<dbReference type="EMBL" id="CAADJA010000002">
    <property type="protein sequence ID" value="VFS52374.1"/>
    <property type="molecule type" value="Genomic_DNA"/>
</dbReference>
<evidence type="ECO:0000256" key="1">
    <source>
        <dbReference type="SAM" id="SignalP"/>
    </source>
</evidence>
<keyword evidence="5" id="KW-1185">Reference proteome</keyword>
<dbReference type="PANTHER" id="PTHR37089">
    <property type="entry name" value="PROTEIN U-RELATED"/>
    <property type="match status" value="1"/>
</dbReference>
<dbReference type="PANTHER" id="PTHR37089:SF4">
    <property type="entry name" value="EXPORTED PROTEIN"/>
    <property type="match status" value="1"/>
</dbReference>
<dbReference type="OrthoDB" id="129846at2"/>
<evidence type="ECO:0000259" key="2">
    <source>
        <dbReference type="Pfam" id="PF05229"/>
    </source>
</evidence>
<dbReference type="Pfam" id="PF05229">
    <property type="entry name" value="SCPU"/>
    <property type="match status" value="1"/>
</dbReference>
<dbReference type="Proteomes" id="UP000224974">
    <property type="component" value="Unassembled WGS sequence"/>
</dbReference>
<dbReference type="SMART" id="SM00972">
    <property type="entry name" value="SCPU"/>
    <property type="match status" value="1"/>
</dbReference>
<reference evidence="4 6" key="3">
    <citation type="submission" date="2019-03" db="EMBL/GenBank/DDBJ databases">
        <authorList>
            <consortium name="Pathogen Informatics"/>
        </authorList>
    </citation>
    <scope>NUCLEOTIDE SEQUENCE [LARGE SCALE GENOMIC DNA]</scope>
    <source>
        <strain evidence="4 6">NCTC12282</strain>
    </source>
</reference>
<accession>A0A2C6DT65</accession>
<dbReference type="InterPro" id="IPR007893">
    <property type="entry name" value="Spore_coat_U/FanG"/>
</dbReference>
<sequence>MKKLLIALGCTAAMVCSSNIFAVGTINGNLTVQLTIGNGCSVTGGSTGGAVNDFGTLDFGQYSSLADIITGQSTGTSGAIQIQCTTALPYTVKLDNGQNATGSQRRLIGGVSPSNDYINYSLFQDASRTLPWNSAGAGILSAQGTGNAVNMIVYGLVPAQTTPAQGLYSDIVLVTVDW</sequence>